<protein>
    <submittedName>
        <fullName evidence="1">Uncharacterized protein</fullName>
    </submittedName>
</protein>
<organism evidence="1 2">
    <name type="scientific">Vibrio nigripulchritudo SOn1</name>
    <dbReference type="NCBI Taxonomy" id="1238450"/>
    <lineage>
        <taxon>Bacteria</taxon>
        <taxon>Pseudomonadati</taxon>
        <taxon>Pseudomonadota</taxon>
        <taxon>Gammaproteobacteria</taxon>
        <taxon>Vibrionales</taxon>
        <taxon>Vibrionaceae</taxon>
        <taxon>Vibrio</taxon>
    </lineage>
</organism>
<reference evidence="1 2" key="1">
    <citation type="journal article" date="2013" name="ISME J.">
        <title>Comparative genomics of pathogenic lineages of Vibrio nigripulchritudo identifies virulence-associated traits.</title>
        <authorList>
            <person name="Goudenege D."/>
            <person name="Labreuche Y."/>
            <person name="Krin E."/>
            <person name="Ansquer D."/>
            <person name="Mangenot S."/>
            <person name="Calteau A."/>
            <person name="Medigue C."/>
            <person name="Mazel D."/>
            <person name="Polz M.F."/>
            <person name="Le Roux F."/>
        </authorList>
    </citation>
    <scope>NUCLEOTIDE SEQUENCE [LARGE SCALE GENOMIC DNA]</scope>
    <source>
        <strain evidence="1 2">SOn1</strain>
    </source>
</reference>
<dbReference type="AlphaFoldDB" id="A0AAV2VQG5"/>
<proteinExistence type="predicted"/>
<name>A0AAV2VQG5_9VIBR</name>
<evidence type="ECO:0000313" key="2">
    <source>
        <dbReference type="Proteomes" id="UP000018211"/>
    </source>
</evidence>
<gene>
    <name evidence="1" type="ORF">VIBNISOn1_1840032</name>
</gene>
<sequence>MVFLLPDSMKYRQNKKDSDSQETSDIGEFSVLGECISFMTSHVEKSDFGTNLAGKDSVQSQDVKSAILSIFLGARIHDAAVLVGISDRTMRDRFLTYCKQTNPERFESIYECAAHRGYSTPPVELFQRHVMEFFNEEDLPILHQQSSPSLVKELAEKNVENAKVQLSLARIRLSVVDGMSRILGSE</sequence>
<dbReference type="Proteomes" id="UP000018211">
    <property type="component" value="Unassembled WGS sequence"/>
</dbReference>
<comment type="caution">
    <text evidence="1">The sequence shown here is derived from an EMBL/GenBank/DDBJ whole genome shotgun (WGS) entry which is preliminary data.</text>
</comment>
<evidence type="ECO:0000313" key="1">
    <source>
        <dbReference type="EMBL" id="CCO46649.1"/>
    </source>
</evidence>
<dbReference type="EMBL" id="CAOF01000095">
    <property type="protein sequence ID" value="CCO46649.1"/>
    <property type="molecule type" value="Genomic_DNA"/>
</dbReference>
<accession>A0AAV2VQG5</accession>